<feature type="non-terminal residue" evidence="1">
    <location>
        <position position="1"/>
    </location>
</feature>
<proteinExistence type="predicted"/>
<comment type="caution">
    <text evidence="1">The sequence shown here is derived from an EMBL/GenBank/DDBJ whole genome shotgun (WGS) entry which is preliminary data.</text>
</comment>
<dbReference type="Proteomes" id="UP000681720">
    <property type="component" value="Unassembled WGS sequence"/>
</dbReference>
<gene>
    <name evidence="1" type="ORF">GIL414_LOCUS66468</name>
</gene>
<name>A0A8S3GTK6_9BILA</name>
<accession>A0A8S3GTK6</accession>
<dbReference type="EMBL" id="CAJOBJ010313112">
    <property type="protein sequence ID" value="CAF5167879.1"/>
    <property type="molecule type" value="Genomic_DNA"/>
</dbReference>
<organism evidence="1 2">
    <name type="scientific">Rotaria magnacalcarata</name>
    <dbReference type="NCBI Taxonomy" id="392030"/>
    <lineage>
        <taxon>Eukaryota</taxon>
        <taxon>Metazoa</taxon>
        <taxon>Spiralia</taxon>
        <taxon>Gnathifera</taxon>
        <taxon>Rotifera</taxon>
        <taxon>Eurotatoria</taxon>
        <taxon>Bdelloidea</taxon>
        <taxon>Philodinida</taxon>
        <taxon>Philodinidae</taxon>
        <taxon>Rotaria</taxon>
    </lineage>
</organism>
<protein>
    <submittedName>
        <fullName evidence="1">Uncharacterized protein</fullName>
    </submittedName>
</protein>
<dbReference type="Gene3D" id="3.60.21.50">
    <property type="match status" value="1"/>
</dbReference>
<evidence type="ECO:0000313" key="1">
    <source>
        <dbReference type="EMBL" id="CAF5167879.1"/>
    </source>
</evidence>
<reference evidence="1" key="1">
    <citation type="submission" date="2021-02" db="EMBL/GenBank/DDBJ databases">
        <authorList>
            <person name="Nowell W R."/>
        </authorList>
    </citation>
    <scope>NUCLEOTIDE SEQUENCE</scope>
</reference>
<evidence type="ECO:0000313" key="2">
    <source>
        <dbReference type="Proteomes" id="UP000681720"/>
    </source>
</evidence>
<dbReference type="AlphaFoldDB" id="A0A8S3GTK6"/>
<feature type="non-terminal residue" evidence="1">
    <location>
        <position position="39"/>
    </location>
</feature>
<sequence>TLGQNLDDIDLQSTIDSRVQILENCLKWSAIAPTCPDTL</sequence>